<evidence type="ECO:0000313" key="3">
    <source>
        <dbReference type="EMBL" id="MCQ4948685.1"/>
    </source>
</evidence>
<feature type="region of interest" description="Disordered" evidence="1">
    <location>
        <begin position="438"/>
        <end position="471"/>
    </location>
</feature>
<keyword evidence="2" id="KW-1133">Transmembrane helix</keyword>
<reference evidence="3" key="1">
    <citation type="submission" date="2022-06" db="EMBL/GenBank/DDBJ databases">
        <title>Isolation of gut microbiota from human fecal samples.</title>
        <authorList>
            <person name="Pamer E.G."/>
            <person name="Barat B."/>
            <person name="Waligurski E."/>
            <person name="Medina S."/>
            <person name="Paddock L."/>
            <person name="Mostad J."/>
        </authorList>
    </citation>
    <scope>NUCLEOTIDE SEQUENCE</scope>
    <source>
        <strain evidence="3">DFI.7.96</strain>
    </source>
</reference>
<feature type="compositionally biased region" description="Gly residues" evidence="1">
    <location>
        <begin position="959"/>
        <end position="977"/>
    </location>
</feature>
<feature type="compositionally biased region" description="Acidic residues" evidence="1">
    <location>
        <begin position="592"/>
        <end position="603"/>
    </location>
</feature>
<evidence type="ECO:0000313" key="4">
    <source>
        <dbReference type="Proteomes" id="UP001205063"/>
    </source>
</evidence>
<feature type="compositionally biased region" description="Pro residues" evidence="1">
    <location>
        <begin position="448"/>
        <end position="458"/>
    </location>
</feature>
<name>A0AAW5KBF6_9FIRM</name>
<keyword evidence="2" id="KW-0472">Membrane</keyword>
<feature type="transmembrane region" description="Helical" evidence="2">
    <location>
        <begin position="989"/>
        <end position="1007"/>
    </location>
</feature>
<feature type="transmembrane region" description="Helical" evidence="2">
    <location>
        <begin position="1043"/>
        <end position="1061"/>
    </location>
</feature>
<dbReference type="Proteomes" id="UP001205063">
    <property type="component" value="Unassembled WGS sequence"/>
</dbReference>
<keyword evidence="2" id="KW-0812">Transmembrane</keyword>
<feature type="transmembrane region" description="Helical" evidence="2">
    <location>
        <begin position="1019"/>
        <end position="1037"/>
    </location>
</feature>
<feature type="region of interest" description="Disordered" evidence="1">
    <location>
        <begin position="248"/>
        <end position="269"/>
    </location>
</feature>
<accession>A0AAW5KBF6</accession>
<proteinExistence type="predicted"/>
<evidence type="ECO:0008006" key="5">
    <source>
        <dbReference type="Google" id="ProtNLM"/>
    </source>
</evidence>
<dbReference type="EMBL" id="JANGAB010000001">
    <property type="protein sequence ID" value="MCQ4948685.1"/>
    <property type="molecule type" value="Genomic_DNA"/>
</dbReference>
<organism evidence="3 4">
    <name type="scientific">Bittarella massiliensis</name>
    <name type="common">ex Durand et al. 2017</name>
    <dbReference type="NCBI Taxonomy" id="1720313"/>
    <lineage>
        <taxon>Bacteria</taxon>
        <taxon>Bacillati</taxon>
        <taxon>Bacillota</taxon>
        <taxon>Clostridia</taxon>
        <taxon>Eubacteriales</taxon>
        <taxon>Oscillospiraceae</taxon>
        <taxon>Bittarella (ex Durand et al. 2017)</taxon>
    </lineage>
</organism>
<gene>
    <name evidence="3" type="ORF">NE646_03230</name>
</gene>
<feature type="region of interest" description="Disordered" evidence="1">
    <location>
        <begin position="578"/>
        <end position="605"/>
    </location>
</feature>
<feature type="region of interest" description="Disordered" evidence="1">
    <location>
        <begin position="704"/>
        <end position="736"/>
    </location>
</feature>
<dbReference type="AlphaFoldDB" id="A0AAW5KBF6"/>
<protein>
    <recommendedName>
        <fullName evidence="5">DUF5011 domain-containing protein</fullName>
    </recommendedName>
</protein>
<comment type="caution">
    <text evidence="3">The sequence shown here is derived from an EMBL/GenBank/DDBJ whole genome shotgun (WGS) entry which is preliminary data.</text>
</comment>
<evidence type="ECO:0000256" key="2">
    <source>
        <dbReference type="SAM" id="Phobius"/>
    </source>
</evidence>
<sequence length="1074" mass="116412">MSDYMPTSGNNLPLHQKPLSAWYLNSNSESISCSYDYSSDTMTFTVGGYSIQETPFRQNMAATMGGNSFYLGFLGSISWDPAMTNDMPDNLQMSASFDAFQYNDFDPQLVNMTLYDGTSNTVVTPNAVVAPGTVLRVESVIKNKSNSCTGQTFNLHLKNSDDAQNYPTQGISFLNDSTYPVTVNGTKVGQAINGSGGIPLTMVGNTEYKVVYYVKVTESNGQAVKLGQMLEDDVFQNKDYMGKTLLNERPLEPLDPDDPASNTQAPGSDYHYTRLPKANENGWNKDDVTVQFFAGDFDQFTITPQTGSAVTLADRESQLYDQEQIYSPTTYQAKDTSTGAVSTKVNDLVKIDKTAPTLSFDQDTGVLTAADGLSGVWRLYRKGTDGQFAPVKTFPLTGAAGNQSGDSSQTYTATQNGIYLVEDAAGNRSQPLAVQVSEPPVVERPENPDTPPVGPPLDPGGEPVPEGEEPALDPETGLLHRTIEETVTEVISVNPPLYGGSFDRAVVDGMLAYRYAVPAGCTAQVVVKDSKGKDITAQNQYLDTTKPGGVDIFYTLTDGDGNTTEIILHYRLVKARPPQVDPVDPDAPLPEPEVDPIDPDDPEGPVKAVYKDSLTELIRESGVMDKAAAQTLMEERYHFTYPDAAGQSVQVELEDRNGAPIEEIDLTRVGDYLIRYTATDANGNQTVVELSYHLISRVPPVIVPPEDGELVGPTPADPDDPLTPLPDGEEPDPEKPSALLYEDEYTEYIKDSVLDNAAALSWMEERYGASSPVGAALTESVSLYDSKGNLVEQIDQSRVGDYVLIYTVTDQDGNRVSIKLKYHLISKTPPVVVPSDPDHPLPDPIPLPDPVPGSQKKHWNIKDSLTEWVREEQLDKAAVLDWMKGRYPMQSQQSNGELVYSLLLFDQNGRPAEGIDRSRPGGYTVFFTATDSVGNTTTVQLDYTLKERTADAEMDSPDGEGGGGAGQNGGQGGGGSAGTLPFTGTGRCGVHMLALFIALASLGYTLIKRFAGRTPAWLDWLLYPLASLACCALALFRQCRWDMPAILLAVAVVSVCSLWAARQMGGEDTDALSE</sequence>
<evidence type="ECO:0000256" key="1">
    <source>
        <dbReference type="SAM" id="MobiDB-lite"/>
    </source>
</evidence>
<feature type="region of interest" description="Disordered" evidence="1">
    <location>
        <begin position="952"/>
        <end position="977"/>
    </location>
</feature>